<dbReference type="Pfam" id="PF05190">
    <property type="entry name" value="MutS_IV"/>
    <property type="match status" value="1"/>
</dbReference>
<accession>A0A4R3LZ29</accession>
<dbReference type="GO" id="GO:0006298">
    <property type="term" value="P:mismatch repair"/>
    <property type="evidence" value="ECO:0007669"/>
    <property type="project" value="UniProtKB-UniRule"/>
</dbReference>
<feature type="domain" description="DNA mismatch repair proteins mutS family" evidence="12">
    <location>
        <begin position="741"/>
        <end position="757"/>
    </location>
</feature>
<dbReference type="CDD" id="cd03284">
    <property type="entry name" value="ABC_MutS1"/>
    <property type="match status" value="1"/>
</dbReference>
<evidence type="ECO:0000313" key="13">
    <source>
        <dbReference type="EMBL" id="TCT05932.1"/>
    </source>
</evidence>
<dbReference type="SUPFAM" id="SSF48334">
    <property type="entry name" value="DNA repair protein MutS, domain III"/>
    <property type="match status" value="1"/>
</dbReference>
<dbReference type="EMBL" id="SMAI01000003">
    <property type="protein sequence ID" value="TCT05932.1"/>
    <property type="molecule type" value="Genomic_DNA"/>
</dbReference>
<evidence type="ECO:0000256" key="10">
    <source>
        <dbReference type="RuleBase" id="RU003756"/>
    </source>
</evidence>
<dbReference type="Gene3D" id="6.10.140.430">
    <property type="match status" value="1"/>
</dbReference>
<evidence type="ECO:0000256" key="9">
    <source>
        <dbReference type="HAMAP-Rule" id="MF_00096"/>
    </source>
</evidence>
<dbReference type="HAMAP" id="MF_00096">
    <property type="entry name" value="MutS"/>
    <property type="match status" value="1"/>
</dbReference>
<dbReference type="PANTHER" id="PTHR11361:SF34">
    <property type="entry name" value="DNA MISMATCH REPAIR PROTEIN MSH1, MITOCHONDRIAL"/>
    <property type="match status" value="1"/>
</dbReference>
<dbReference type="InterPro" id="IPR007695">
    <property type="entry name" value="DNA_mismatch_repair_MutS-lik_N"/>
</dbReference>
<dbReference type="OrthoDB" id="9802448at2"/>
<dbReference type="Gene3D" id="1.10.1420.10">
    <property type="match status" value="2"/>
</dbReference>
<dbReference type="Gene3D" id="3.30.420.110">
    <property type="entry name" value="MutS, connector domain"/>
    <property type="match status" value="1"/>
</dbReference>
<dbReference type="InterPro" id="IPR036187">
    <property type="entry name" value="DNA_mismatch_repair_MutS_sf"/>
</dbReference>
<dbReference type="InterPro" id="IPR005748">
    <property type="entry name" value="DNA_mismatch_repair_MutS"/>
</dbReference>
<keyword evidence="3 9" id="KW-0547">Nucleotide-binding</keyword>
<dbReference type="PANTHER" id="PTHR11361">
    <property type="entry name" value="DNA MISMATCH REPAIR PROTEIN MUTS FAMILY MEMBER"/>
    <property type="match status" value="1"/>
</dbReference>
<comment type="similarity">
    <text evidence="1 9 10">Belongs to the DNA mismatch repair MutS family.</text>
</comment>
<dbReference type="InterPro" id="IPR000432">
    <property type="entry name" value="DNA_mismatch_repair_MutS_C"/>
</dbReference>
<dbReference type="Pfam" id="PF01624">
    <property type="entry name" value="MutS_I"/>
    <property type="match status" value="1"/>
</dbReference>
<dbReference type="PIRSF" id="PIRSF037677">
    <property type="entry name" value="DNA_mis_repair_Msh6"/>
    <property type="match status" value="1"/>
</dbReference>
<proteinExistence type="inferred from homology"/>
<evidence type="ECO:0000256" key="7">
    <source>
        <dbReference type="ARBA" id="ARBA00023204"/>
    </source>
</evidence>
<feature type="region of interest" description="Disordered" evidence="11">
    <location>
        <begin position="1"/>
        <end position="31"/>
    </location>
</feature>
<dbReference type="Gene3D" id="3.40.50.300">
    <property type="entry name" value="P-loop containing nucleotide triphosphate hydrolases"/>
    <property type="match status" value="1"/>
</dbReference>
<evidence type="ECO:0000256" key="3">
    <source>
        <dbReference type="ARBA" id="ARBA00022741"/>
    </source>
</evidence>
<evidence type="ECO:0000256" key="4">
    <source>
        <dbReference type="ARBA" id="ARBA00022763"/>
    </source>
</evidence>
<dbReference type="NCBIfam" id="TIGR01070">
    <property type="entry name" value="mutS1"/>
    <property type="match status" value="1"/>
</dbReference>
<evidence type="ECO:0000259" key="12">
    <source>
        <dbReference type="PROSITE" id="PS00486"/>
    </source>
</evidence>
<evidence type="ECO:0000256" key="6">
    <source>
        <dbReference type="ARBA" id="ARBA00023125"/>
    </source>
</evidence>
<name>A0A4R3LZ29_9HYPH</name>
<dbReference type="InterPro" id="IPR007860">
    <property type="entry name" value="DNA_mmatch_repair_MutS_con_dom"/>
</dbReference>
<dbReference type="GO" id="GO:0005829">
    <property type="term" value="C:cytosol"/>
    <property type="evidence" value="ECO:0007669"/>
    <property type="project" value="TreeGrafter"/>
</dbReference>
<dbReference type="NCBIfam" id="NF003810">
    <property type="entry name" value="PRK05399.1"/>
    <property type="match status" value="1"/>
</dbReference>
<protein>
    <recommendedName>
        <fullName evidence="2 9">DNA mismatch repair protein MutS</fullName>
    </recommendedName>
</protein>
<dbReference type="SMART" id="SM00533">
    <property type="entry name" value="MUTSd"/>
    <property type="match status" value="1"/>
</dbReference>
<evidence type="ECO:0000256" key="1">
    <source>
        <dbReference type="ARBA" id="ARBA00006271"/>
    </source>
</evidence>
<dbReference type="SMART" id="SM00534">
    <property type="entry name" value="MUTSac"/>
    <property type="match status" value="1"/>
</dbReference>
<dbReference type="FunFam" id="3.40.1170.10:FF:000001">
    <property type="entry name" value="DNA mismatch repair protein MutS"/>
    <property type="match status" value="1"/>
</dbReference>
<keyword evidence="14" id="KW-1185">Reference proteome</keyword>
<dbReference type="SUPFAM" id="SSF52540">
    <property type="entry name" value="P-loop containing nucleoside triphosphate hydrolases"/>
    <property type="match status" value="1"/>
</dbReference>
<keyword evidence="4 9" id="KW-0227">DNA damage</keyword>
<dbReference type="GO" id="GO:0005524">
    <property type="term" value="F:ATP binding"/>
    <property type="evidence" value="ECO:0007669"/>
    <property type="project" value="UniProtKB-UniRule"/>
</dbReference>
<sequence length="917" mass="97679">MTVADACPAETEAPRPAPDDAPEASAARREDGHVTPVMAQFVEIKAANPDCLLFYRMGDFYELFFEDAEQASQALGIVLTKRGKHLGADIPMCGVPVSRAEEYLHKLIALGFRVAVCEQLEDPAEARKRGSKSVVRRDVTRLVTPGTLTEDALLDARRENVLLAVARVRAGEDAFAYGLAFADVSTGTFRVCASSAAALAADLARIDPAEVLLSDALFEEADLRPVWDELPAITPLPRQSFEGAGAEHRLAQYFGVATLDGFGSFGRAELIAAAAIVAYVERTQLGARPALAPPVRDADDATLRIDAGTRINLELVRTTTGERRGSLLGAVDRTVTSAGARLLARRLAEPLTDLSAIRGRHDAVGHLVEEGALAAALRRRLAAVPDLARALSRLSLGRGGPRDLLAIGQGLEEGLALADALRAAPPADLARCAAALARCEPGLARDLRAALVEAPPHLRRDGGFIAPGYDADLDATRALRDESRRVVAELERTYVEATGVRTLKIRHNAVLGYFVEVTAQNADRLREPPHLATFTHRQTLAGAVRFTSPELAALESRIASAGERALALEQAIFDRLAERVVAAADAIRTAAEALAELDVHAGLARLAVDERHVRPTMTAALDFAIEGGRHPVVEQALAKAKGGFVPNDCDLSAPEGAEGGQIWLVTGPNMAGKSTFLRQNALIAVLAQAGAFVPARSARLGVVDRLFSRVGAADDLARGRSTFMVEMVETAAILNQATRRSLVILDEIGRGTATFDGMSIAWASLEHLHEINRCRALFATHFHELTALSQRCARLANATVKVAEWQGDVVFLHEVVPGAADRSYGIQVARLAGLPPAVIARAKAVLAELEAAERAAPAQRLIDELPLFAAARRPPPEAAPADDALAAALDAIDPDALTPRAALEAIYALKALRPRRG</sequence>
<dbReference type="Gene3D" id="3.40.1170.10">
    <property type="entry name" value="DNA repair protein MutS, domain I"/>
    <property type="match status" value="1"/>
</dbReference>
<dbReference type="GO" id="GO:0003684">
    <property type="term" value="F:damaged DNA binding"/>
    <property type="evidence" value="ECO:0007669"/>
    <property type="project" value="UniProtKB-UniRule"/>
</dbReference>
<dbReference type="Pfam" id="PF05188">
    <property type="entry name" value="MutS_II"/>
    <property type="match status" value="1"/>
</dbReference>
<dbReference type="Pfam" id="PF05192">
    <property type="entry name" value="MutS_III"/>
    <property type="match status" value="1"/>
</dbReference>
<dbReference type="InterPro" id="IPR007861">
    <property type="entry name" value="DNA_mismatch_repair_MutS_clamp"/>
</dbReference>
<dbReference type="PROSITE" id="PS00486">
    <property type="entry name" value="DNA_MISMATCH_REPAIR_2"/>
    <property type="match status" value="1"/>
</dbReference>
<evidence type="ECO:0000313" key="14">
    <source>
        <dbReference type="Proteomes" id="UP000294664"/>
    </source>
</evidence>
<gene>
    <name evidence="9" type="primary">mutS</name>
    <name evidence="13" type="ORF">EDC64_10333</name>
</gene>
<dbReference type="SUPFAM" id="SSF55271">
    <property type="entry name" value="DNA repair protein MutS, domain I"/>
    <property type="match status" value="1"/>
</dbReference>
<feature type="binding site" evidence="9">
    <location>
        <begin position="667"/>
        <end position="674"/>
    </location>
    <ligand>
        <name>ATP</name>
        <dbReference type="ChEBI" id="CHEBI:30616"/>
    </ligand>
</feature>
<evidence type="ECO:0000256" key="5">
    <source>
        <dbReference type="ARBA" id="ARBA00022840"/>
    </source>
</evidence>
<dbReference type="GO" id="GO:0030983">
    <property type="term" value="F:mismatched DNA binding"/>
    <property type="evidence" value="ECO:0007669"/>
    <property type="project" value="InterPro"/>
</dbReference>
<comment type="function">
    <text evidence="8 9">This protein is involved in the repair of mismatches in DNA. It is possible that it carries out the mismatch recognition step. This protein has a weak ATPase activity.</text>
</comment>
<keyword evidence="7 9" id="KW-0234">DNA repair</keyword>
<dbReference type="SUPFAM" id="SSF53150">
    <property type="entry name" value="DNA repair protein MutS, domain II"/>
    <property type="match status" value="1"/>
</dbReference>
<dbReference type="InterPro" id="IPR017261">
    <property type="entry name" value="DNA_mismatch_repair_MutS/MSH"/>
</dbReference>
<dbReference type="AlphaFoldDB" id="A0A4R3LZ29"/>
<evidence type="ECO:0000256" key="8">
    <source>
        <dbReference type="ARBA" id="ARBA00024647"/>
    </source>
</evidence>
<feature type="compositionally biased region" description="Low complexity" evidence="11">
    <location>
        <begin position="1"/>
        <end position="11"/>
    </location>
</feature>
<dbReference type="RefSeq" id="WP_132030469.1">
    <property type="nucleotide sequence ID" value="NZ_SMAI01000003.1"/>
</dbReference>
<comment type="caution">
    <text evidence="13">The sequence shown here is derived from an EMBL/GenBank/DDBJ whole genome shotgun (WGS) entry which is preliminary data.</text>
</comment>
<evidence type="ECO:0000256" key="2">
    <source>
        <dbReference type="ARBA" id="ARBA00021982"/>
    </source>
</evidence>
<dbReference type="Pfam" id="PF00488">
    <property type="entry name" value="MutS_V"/>
    <property type="match status" value="1"/>
</dbReference>
<dbReference type="GO" id="GO:0140664">
    <property type="term" value="F:ATP-dependent DNA damage sensor activity"/>
    <property type="evidence" value="ECO:0007669"/>
    <property type="project" value="InterPro"/>
</dbReference>
<dbReference type="InterPro" id="IPR036678">
    <property type="entry name" value="MutS_con_dom_sf"/>
</dbReference>
<organism evidence="13 14">
    <name type="scientific">Aquabacter spiritensis</name>
    <dbReference type="NCBI Taxonomy" id="933073"/>
    <lineage>
        <taxon>Bacteria</taxon>
        <taxon>Pseudomonadati</taxon>
        <taxon>Pseudomonadota</taxon>
        <taxon>Alphaproteobacteria</taxon>
        <taxon>Hyphomicrobiales</taxon>
        <taxon>Xanthobacteraceae</taxon>
        <taxon>Aquabacter</taxon>
    </lineage>
</organism>
<dbReference type="Proteomes" id="UP000294664">
    <property type="component" value="Unassembled WGS sequence"/>
</dbReference>
<dbReference type="InterPro" id="IPR045076">
    <property type="entry name" value="MutS"/>
</dbReference>
<evidence type="ECO:0000256" key="11">
    <source>
        <dbReference type="SAM" id="MobiDB-lite"/>
    </source>
</evidence>
<keyword evidence="5 9" id="KW-0067">ATP-binding</keyword>
<reference evidence="13 14" key="1">
    <citation type="submission" date="2019-03" db="EMBL/GenBank/DDBJ databases">
        <title>Genomic Encyclopedia of Type Strains, Phase IV (KMG-IV): sequencing the most valuable type-strain genomes for metagenomic binning, comparative biology and taxonomic classification.</title>
        <authorList>
            <person name="Goeker M."/>
        </authorList>
    </citation>
    <scope>NUCLEOTIDE SEQUENCE [LARGE SCALE GENOMIC DNA]</scope>
    <source>
        <strain evidence="13 14">DSM 9035</strain>
    </source>
</reference>
<dbReference type="InterPro" id="IPR016151">
    <property type="entry name" value="DNA_mismatch_repair_MutS_N"/>
</dbReference>
<keyword evidence="6 9" id="KW-0238">DNA-binding</keyword>
<dbReference type="InterPro" id="IPR027417">
    <property type="entry name" value="P-loop_NTPase"/>
</dbReference>
<dbReference type="InterPro" id="IPR007696">
    <property type="entry name" value="DNA_mismatch_repair_MutS_core"/>
</dbReference>